<dbReference type="OrthoDB" id="3563338at2759"/>
<accession>A0A8H8BVQ9</accession>
<dbReference type="Proteomes" id="UP000664132">
    <property type="component" value="Unassembled WGS sequence"/>
</dbReference>
<evidence type="ECO:0000313" key="2">
    <source>
        <dbReference type="EMBL" id="KAG4425484.1"/>
    </source>
</evidence>
<feature type="chain" id="PRO_5034107445" evidence="1">
    <location>
        <begin position="19"/>
        <end position="113"/>
    </location>
</feature>
<keyword evidence="1" id="KW-0732">Signal</keyword>
<gene>
    <name evidence="2" type="ORF">IFR04_001403</name>
</gene>
<proteinExistence type="predicted"/>
<feature type="signal peptide" evidence="1">
    <location>
        <begin position="1"/>
        <end position="18"/>
    </location>
</feature>
<name>A0A8H8BVQ9_9HELO</name>
<organism evidence="2 3">
    <name type="scientific">Cadophora malorum</name>
    <dbReference type="NCBI Taxonomy" id="108018"/>
    <lineage>
        <taxon>Eukaryota</taxon>
        <taxon>Fungi</taxon>
        <taxon>Dikarya</taxon>
        <taxon>Ascomycota</taxon>
        <taxon>Pezizomycotina</taxon>
        <taxon>Leotiomycetes</taxon>
        <taxon>Helotiales</taxon>
        <taxon>Ploettnerulaceae</taxon>
        <taxon>Cadophora</taxon>
    </lineage>
</organism>
<evidence type="ECO:0000256" key="1">
    <source>
        <dbReference type="SAM" id="SignalP"/>
    </source>
</evidence>
<evidence type="ECO:0000313" key="3">
    <source>
        <dbReference type="Proteomes" id="UP000664132"/>
    </source>
</evidence>
<reference evidence="2" key="1">
    <citation type="submission" date="2021-02" db="EMBL/GenBank/DDBJ databases">
        <title>Genome sequence Cadophora malorum strain M34.</title>
        <authorList>
            <person name="Stefanovic E."/>
            <person name="Vu D."/>
            <person name="Scully C."/>
            <person name="Dijksterhuis J."/>
            <person name="Roader J."/>
            <person name="Houbraken J."/>
        </authorList>
    </citation>
    <scope>NUCLEOTIDE SEQUENCE</scope>
    <source>
        <strain evidence="2">M34</strain>
    </source>
</reference>
<protein>
    <submittedName>
        <fullName evidence="2">Uncharacterized protein</fullName>
    </submittedName>
</protein>
<sequence>MKLINFITAMLMVTLLLAIEVLSIPTVSTSTSSLNPVTGPFDGLPFPMDDPEYNTPVYEYTLEKMEAWFNATMAEHGSGPEKRGKGRIYCLPDSALRFGRWITFRASRLSIVI</sequence>
<comment type="caution">
    <text evidence="2">The sequence shown here is derived from an EMBL/GenBank/DDBJ whole genome shotgun (WGS) entry which is preliminary data.</text>
</comment>
<dbReference type="AlphaFoldDB" id="A0A8H8BVQ9"/>
<dbReference type="EMBL" id="JAFJYH010000010">
    <property type="protein sequence ID" value="KAG4425484.1"/>
    <property type="molecule type" value="Genomic_DNA"/>
</dbReference>
<keyword evidence="3" id="KW-1185">Reference proteome</keyword>